<dbReference type="Gene3D" id="1.10.510.10">
    <property type="entry name" value="Transferase(Phosphotransferase) domain 1"/>
    <property type="match status" value="1"/>
</dbReference>
<dbReference type="InterPro" id="IPR011009">
    <property type="entry name" value="Kinase-like_dom_sf"/>
</dbReference>
<dbReference type="PROSITE" id="PS00108">
    <property type="entry name" value="PROTEIN_KINASE_ST"/>
    <property type="match status" value="1"/>
</dbReference>
<dbReference type="Pfam" id="PF00069">
    <property type="entry name" value="Pkinase"/>
    <property type="match status" value="1"/>
</dbReference>
<evidence type="ECO:0000313" key="6">
    <source>
        <dbReference type="EMBL" id="KAL1497455.1"/>
    </source>
</evidence>
<protein>
    <submittedName>
        <fullName evidence="6">Uncharacterized protein</fullName>
    </submittedName>
</protein>
<evidence type="ECO:0000313" key="7">
    <source>
        <dbReference type="Proteomes" id="UP001566132"/>
    </source>
</evidence>
<evidence type="ECO:0000259" key="4">
    <source>
        <dbReference type="PROSITE" id="PS50006"/>
    </source>
</evidence>
<evidence type="ECO:0000256" key="3">
    <source>
        <dbReference type="SAM" id="MobiDB-lite"/>
    </source>
</evidence>
<keyword evidence="2" id="KW-0067">ATP-binding</keyword>
<dbReference type="SMART" id="SM00220">
    <property type="entry name" value="S_TKc"/>
    <property type="match status" value="1"/>
</dbReference>
<accession>A0ABD1ELS9</accession>
<dbReference type="FunFam" id="1.10.510.10:FF:000571">
    <property type="entry name" value="Maternal embryonic leucine zipper kinase"/>
    <property type="match status" value="1"/>
</dbReference>
<evidence type="ECO:0000256" key="1">
    <source>
        <dbReference type="ARBA" id="ARBA00022741"/>
    </source>
</evidence>
<dbReference type="InterPro" id="IPR008984">
    <property type="entry name" value="SMAD_FHA_dom_sf"/>
</dbReference>
<dbReference type="Pfam" id="PF00498">
    <property type="entry name" value="FHA"/>
    <property type="match status" value="1"/>
</dbReference>
<organism evidence="6 7">
    <name type="scientific">Hypothenemus hampei</name>
    <name type="common">Coffee berry borer</name>
    <dbReference type="NCBI Taxonomy" id="57062"/>
    <lineage>
        <taxon>Eukaryota</taxon>
        <taxon>Metazoa</taxon>
        <taxon>Ecdysozoa</taxon>
        <taxon>Arthropoda</taxon>
        <taxon>Hexapoda</taxon>
        <taxon>Insecta</taxon>
        <taxon>Pterygota</taxon>
        <taxon>Neoptera</taxon>
        <taxon>Endopterygota</taxon>
        <taxon>Coleoptera</taxon>
        <taxon>Polyphaga</taxon>
        <taxon>Cucujiformia</taxon>
        <taxon>Curculionidae</taxon>
        <taxon>Scolytinae</taxon>
        <taxon>Hypothenemus</taxon>
    </lineage>
</organism>
<gene>
    <name evidence="6" type="ORF">ABEB36_008424</name>
</gene>
<dbReference type="SUPFAM" id="SSF49879">
    <property type="entry name" value="SMAD/FHA domain"/>
    <property type="match status" value="1"/>
</dbReference>
<reference evidence="6 7" key="1">
    <citation type="submission" date="2024-05" db="EMBL/GenBank/DDBJ databases">
        <title>Genetic variation in Jamaican populations of the coffee berry borer (Hypothenemus hampei).</title>
        <authorList>
            <person name="Errbii M."/>
            <person name="Myrie A."/>
        </authorList>
    </citation>
    <scope>NUCLEOTIDE SEQUENCE [LARGE SCALE GENOMIC DNA]</scope>
    <source>
        <strain evidence="6">JA-Hopewell-2020-01-JO</strain>
        <tissue evidence="6">Whole body</tissue>
    </source>
</reference>
<dbReference type="PANTHER" id="PTHR24347">
    <property type="entry name" value="SERINE/THREONINE-PROTEIN KINASE"/>
    <property type="match status" value="1"/>
</dbReference>
<proteinExistence type="predicted"/>
<evidence type="ECO:0000256" key="2">
    <source>
        <dbReference type="ARBA" id="ARBA00022840"/>
    </source>
</evidence>
<keyword evidence="7" id="KW-1185">Reference proteome</keyword>
<dbReference type="SUPFAM" id="SSF56112">
    <property type="entry name" value="Protein kinase-like (PK-like)"/>
    <property type="match status" value="1"/>
</dbReference>
<comment type="caution">
    <text evidence="6">The sequence shown here is derived from an EMBL/GenBank/DDBJ whole genome shotgun (WGS) entry which is preliminary data.</text>
</comment>
<sequence>MANSLSDSTPSLTPQNEPVENLIISVKLPWGRLIPCQKFLQSTDLASHFVFGRGEESTMQAPPTPNLGKISKQHFEITKSEEDDLIYIKDLSKNGTYINGIRLGKGNRKILKHQDQIAVTFEANVVFMFLCQFDDFLPQQLLSKYATLRKLGHGSCGDVRLVKDRDSFKEYAVKKITLSENNSSQIHLINHPAKINNEISILKKISHPCIVQMIDIINIDREVFLVLEYMAGGELSKRIMEKPMSEFTAKFYFLQILLATQYLHSQGIIHRDLKAENILLRDNQEETLVKITDFGLSKVTNENAAATMCGTLRYVAPEVIYNVFRIDGEYGKQVDVWSLGVILYYMISREFPFNGDDAVTIKRNIAQGNYKFTKGVWARPNKACVKDLLEKMFQTKPTNRISISKIVQHNWIKADHCVKYRVKRLLNKETLIDEPSPKKYKFDIGQIQNSSDNKSSNPISESQNDISCSPTICCA</sequence>
<dbReference type="EMBL" id="JBDJPC010000006">
    <property type="protein sequence ID" value="KAL1497455.1"/>
    <property type="molecule type" value="Genomic_DNA"/>
</dbReference>
<dbReference type="Gene3D" id="2.60.200.20">
    <property type="match status" value="1"/>
</dbReference>
<dbReference type="InterPro" id="IPR000253">
    <property type="entry name" value="FHA_dom"/>
</dbReference>
<dbReference type="InterPro" id="IPR000719">
    <property type="entry name" value="Prot_kinase_dom"/>
</dbReference>
<feature type="region of interest" description="Disordered" evidence="3">
    <location>
        <begin position="448"/>
        <end position="475"/>
    </location>
</feature>
<dbReference type="GO" id="GO:0005524">
    <property type="term" value="F:ATP binding"/>
    <property type="evidence" value="ECO:0007669"/>
    <property type="project" value="UniProtKB-KW"/>
</dbReference>
<feature type="domain" description="FHA" evidence="4">
    <location>
        <begin position="49"/>
        <end position="103"/>
    </location>
</feature>
<dbReference type="AlphaFoldDB" id="A0ABD1ELS9"/>
<dbReference type="PROSITE" id="PS50006">
    <property type="entry name" value="FHA_DOMAIN"/>
    <property type="match status" value="1"/>
</dbReference>
<evidence type="ECO:0000259" key="5">
    <source>
        <dbReference type="PROSITE" id="PS50011"/>
    </source>
</evidence>
<dbReference type="Proteomes" id="UP001566132">
    <property type="component" value="Unassembled WGS sequence"/>
</dbReference>
<feature type="domain" description="Protein kinase" evidence="5">
    <location>
        <begin position="145"/>
        <end position="412"/>
    </location>
</feature>
<dbReference type="SMART" id="SM00240">
    <property type="entry name" value="FHA"/>
    <property type="match status" value="1"/>
</dbReference>
<name>A0ABD1ELS9_HYPHA</name>
<dbReference type="InterPro" id="IPR008271">
    <property type="entry name" value="Ser/Thr_kinase_AS"/>
</dbReference>
<dbReference type="PROSITE" id="PS50011">
    <property type="entry name" value="PROTEIN_KINASE_DOM"/>
    <property type="match status" value="1"/>
</dbReference>
<keyword evidence="1" id="KW-0547">Nucleotide-binding</keyword>